<reference evidence="3 4" key="1">
    <citation type="journal article" date="2018" name="Elife">
        <title>Functional genomics of lipid metabolism in the oleaginous yeast Rhodosporidium toruloides.</title>
        <authorList>
            <person name="Coradetti S.T."/>
            <person name="Pinel D."/>
            <person name="Geiselman G."/>
            <person name="Ito M."/>
            <person name="Mondo S."/>
            <person name="Reilly M.C."/>
            <person name="Cheng Y.F."/>
            <person name="Bauer S."/>
            <person name="Grigoriev I."/>
            <person name="Gladden J.M."/>
            <person name="Simmons B.A."/>
            <person name="Brem R."/>
            <person name="Arkin A.P."/>
            <person name="Skerker J.M."/>
        </authorList>
    </citation>
    <scope>NUCLEOTIDE SEQUENCE [LARGE SCALE GENOMIC DNA]</scope>
    <source>
        <strain evidence="3 4">NBRC 0880</strain>
    </source>
</reference>
<dbReference type="SUPFAM" id="SSF81383">
    <property type="entry name" value="F-box domain"/>
    <property type="match status" value="1"/>
</dbReference>
<proteinExistence type="predicted"/>
<dbReference type="Pfam" id="PF00646">
    <property type="entry name" value="F-box"/>
    <property type="match status" value="1"/>
</dbReference>
<sequence length="623" mass="69995">MPPSTRSSSASKASQKATPAPAKAAGGPKKRKTSGKKGKEKAEEVVEAGRDVFSSLPMDLVLQICSDVDPGTLLAISQTSKSIRSTLIRKAAEPVWLAARRNFGMPDLQAEVDEPMYAYLVQGKACQICGTTRLKTEAEHELRVRACSKCMTANLRNASRIRKEMDDLHPLALEWCLSTPYSAAGNTRADEEHYFWVPEVAAVSDHLHAIDPPPKPEKEDDAQPEYSPNDDTELFREECRQRKVKVSADAATIFKYESRSLDENLAEERKKINDRFKQIQDKLIAAGFEQRYTLATPTWARLSGRPLTEQEWVEIGPAVTATVRAYRDTYMRYEADLRKTGRRNALRTLRQQVFASCTPLEQQLFPRDAAFYRLPTVEPLWEPEGVVANPASWSAIVPSIRLEVQRQMRHDRVWCADQLARVLHKSRIPLPDAVLRAISQESSPFVDEKDETKGLAPLHAQVTDAEVDKLFARPVSIFMCSEYCGLYPFTDAIKHLSMVHGYFHTNASCLPAPASYLQLVDDMLERANLDRADTTMEDLASLGNRFTVELRTGKTLRDQPWKVAAGYYTSPLRHYWSWHRRAVERYDLVKLATSISLQPPPPPPQQLGKQAFQAGAGGGRRAS</sequence>
<feature type="compositionally biased region" description="Basic residues" evidence="1">
    <location>
        <begin position="28"/>
        <end position="39"/>
    </location>
</feature>
<dbReference type="CDD" id="cd09917">
    <property type="entry name" value="F-box_SF"/>
    <property type="match status" value="1"/>
</dbReference>
<name>A0A2S9ZWV9_RHOTO</name>
<feature type="region of interest" description="Disordered" evidence="1">
    <location>
        <begin position="207"/>
        <end position="234"/>
    </location>
</feature>
<evidence type="ECO:0000256" key="1">
    <source>
        <dbReference type="SAM" id="MobiDB-lite"/>
    </source>
</evidence>
<dbReference type="PROSITE" id="PS50181">
    <property type="entry name" value="FBOX"/>
    <property type="match status" value="1"/>
</dbReference>
<dbReference type="OrthoDB" id="2530272at2759"/>
<protein>
    <recommendedName>
        <fullName evidence="2">F-box domain-containing protein</fullName>
    </recommendedName>
</protein>
<dbReference type="AlphaFoldDB" id="A0A2S9ZWV9"/>
<dbReference type="InterPro" id="IPR001810">
    <property type="entry name" value="F-box_dom"/>
</dbReference>
<feature type="compositionally biased region" description="Acidic residues" evidence="1">
    <location>
        <begin position="219"/>
        <end position="232"/>
    </location>
</feature>
<dbReference type="EMBL" id="LCTV02000016">
    <property type="protein sequence ID" value="PRQ70234.1"/>
    <property type="molecule type" value="Genomic_DNA"/>
</dbReference>
<evidence type="ECO:0000313" key="3">
    <source>
        <dbReference type="EMBL" id="PRQ70234.1"/>
    </source>
</evidence>
<dbReference type="InterPro" id="IPR036047">
    <property type="entry name" value="F-box-like_dom_sf"/>
</dbReference>
<evidence type="ECO:0000259" key="2">
    <source>
        <dbReference type="PROSITE" id="PS50181"/>
    </source>
</evidence>
<gene>
    <name evidence="3" type="ORF">AAT19DRAFT_11466</name>
</gene>
<feature type="region of interest" description="Disordered" evidence="1">
    <location>
        <begin position="595"/>
        <end position="623"/>
    </location>
</feature>
<dbReference type="Proteomes" id="UP000239560">
    <property type="component" value="Unassembled WGS sequence"/>
</dbReference>
<accession>A0A2S9ZWV9</accession>
<evidence type="ECO:0000313" key="4">
    <source>
        <dbReference type="Proteomes" id="UP000239560"/>
    </source>
</evidence>
<feature type="domain" description="F-box" evidence="2">
    <location>
        <begin position="50"/>
        <end position="99"/>
    </location>
</feature>
<feature type="region of interest" description="Disordered" evidence="1">
    <location>
        <begin position="1"/>
        <end position="43"/>
    </location>
</feature>
<comment type="caution">
    <text evidence="3">The sequence shown here is derived from an EMBL/GenBank/DDBJ whole genome shotgun (WGS) entry which is preliminary data.</text>
</comment>
<feature type="compositionally biased region" description="Low complexity" evidence="1">
    <location>
        <begin position="1"/>
        <end position="27"/>
    </location>
</feature>
<feature type="compositionally biased region" description="Basic and acidic residues" evidence="1">
    <location>
        <begin position="207"/>
        <end position="218"/>
    </location>
</feature>
<organism evidence="3 4">
    <name type="scientific">Rhodotorula toruloides</name>
    <name type="common">Yeast</name>
    <name type="synonym">Rhodosporidium toruloides</name>
    <dbReference type="NCBI Taxonomy" id="5286"/>
    <lineage>
        <taxon>Eukaryota</taxon>
        <taxon>Fungi</taxon>
        <taxon>Dikarya</taxon>
        <taxon>Basidiomycota</taxon>
        <taxon>Pucciniomycotina</taxon>
        <taxon>Microbotryomycetes</taxon>
        <taxon>Sporidiobolales</taxon>
        <taxon>Sporidiobolaceae</taxon>
        <taxon>Rhodotorula</taxon>
    </lineage>
</organism>